<dbReference type="Proteomes" id="UP000007800">
    <property type="component" value="Unassembled WGS sequence"/>
</dbReference>
<feature type="signal peptide" evidence="1">
    <location>
        <begin position="1"/>
        <end position="17"/>
    </location>
</feature>
<evidence type="ECO:0000256" key="1">
    <source>
        <dbReference type="SAM" id="SignalP"/>
    </source>
</evidence>
<evidence type="ECO:0000313" key="3">
    <source>
        <dbReference type="Proteomes" id="UP000007800"/>
    </source>
</evidence>
<dbReference type="GeneID" id="9049543"/>
<dbReference type="InParanoid" id="C5KAJ1"/>
<keyword evidence="3" id="KW-1185">Reference proteome</keyword>
<proteinExistence type="predicted"/>
<dbReference type="EMBL" id="GG671784">
    <property type="protein sequence ID" value="EER18527.1"/>
    <property type="molecule type" value="Genomic_DNA"/>
</dbReference>
<sequence>MVKILCMLIAILDVFQAEDTQPHLRALKNSPCAPSACGSGCDPKVCTCTDWKMATTVETPNTTPAAPVVAAEVPKKEATCSRGSWSVFTWENPMPSGMLYTMLNVGILISTTEDPSGWAVAFLMWIAIPAGLLFKFNVVPVPTCCPLKAVAGLDPEKLLLAFISSDFLRHGVV</sequence>
<keyword evidence="1" id="KW-0732">Signal</keyword>
<organism evidence="3">
    <name type="scientific">Perkinsus marinus (strain ATCC 50983 / TXsc)</name>
    <dbReference type="NCBI Taxonomy" id="423536"/>
    <lineage>
        <taxon>Eukaryota</taxon>
        <taxon>Sar</taxon>
        <taxon>Alveolata</taxon>
        <taxon>Perkinsozoa</taxon>
        <taxon>Perkinsea</taxon>
        <taxon>Perkinsida</taxon>
        <taxon>Perkinsidae</taxon>
        <taxon>Perkinsus</taxon>
    </lineage>
</organism>
<dbReference type="AlphaFoldDB" id="C5KAJ1"/>
<gene>
    <name evidence="2" type="ORF">Pmar_PMAR004392</name>
</gene>
<feature type="chain" id="PRO_5002954022" evidence="1">
    <location>
        <begin position="18"/>
        <end position="173"/>
    </location>
</feature>
<name>C5KAJ1_PERM5</name>
<reference evidence="2 3" key="1">
    <citation type="submission" date="2008-07" db="EMBL/GenBank/DDBJ databases">
        <authorList>
            <person name="El-Sayed N."/>
            <person name="Caler E."/>
            <person name="Inman J."/>
            <person name="Amedeo P."/>
            <person name="Hass B."/>
            <person name="Wortman J."/>
        </authorList>
    </citation>
    <scope>NUCLEOTIDE SEQUENCE [LARGE SCALE GENOMIC DNA]</scope>
    <source>
        <strain evidence="3">ATCC 50983 / TXsc</strain>
    </source>
</reference>
<evidence type="ECO:0000313" key="2">
    <source>
        <dbReference type="EMBL" id="EER18527.1"/>
    </source>
</evidence>
<protein>
    <submittedName>
        <fullName evidence="2">Uncharacterized protein</fullName>
    </submittedName>
</protein>
<dbReference type="RefSeq" id="XP_002786731.1">
    <property type="nucleotide sequence ID" value="XM_002786685.1"/>
</dbReference>
<accession>C5KAJ1</accession>